<dbReference type="Proteomes" id="UP001444661">
    <property type="component" value="Unassembled WGS sequence"/>
</dbReference>
<sequence>MSIRVNDSKGEFLCPNWVYHPELLLDDLSFYMVDIITNLQHIDRRYSLRKAWLGNHLSPFERARVIMQHMDSKPWVSNTGDEFLARLETCLRSDFILEHEDELDHLYSSVLTEVPRINNGYANVEGLQRYLEFRTFFQTVLSLILARVGEEARPSGVNNDDDNLIHHRGPQRSMPGKSSMSSSNSNNNSRCPYWGKYPLGSIMDLPLMQKYRNELKFQPDTVQYAEEPMGDAQLQRYRGQQHPQQQLRHVRFDLEPPQQQLQQPRQEDVNDCCYVEQPTGKTWLERHGITATYEPKPKKRRNPIRRMARKLNMWLCSESGGKYTIRRGGMSGRQDSKGNIPHPIQNRYSARRT</sequence>
<evidence type="ECO:0000256" key="1">
    <source>
        <dbReference type="SAM" id="MobiDB-lite"/>
    </source>
</evidence>
<evidence type="ECO:0000313" key="3">
    <source>
        <dbReference type="Proteomes" id="UP001444661"/>
    </source>
</evidence>
<gene>
    <name evidence="2" type="ORF">PG993_007426</name>
</gene>
<feature type="region of interest" description="Disordered" evidence="1">
    <location>
        <begin position="152"/>
        <end position="187"/>
    </location>
</feature>
<dbReference type="EMBL" id="JAQQWK010000006">
    <property type="protein sequence ID" value="KAK8039015.1"/>
    <property type="molecule type" value="Genomic_DNA"/>
</dbReference>
<evidence type="ECO:0000313" key="2">
    <source>
        <dbReference type="EMBL" id="KAK8039015.1"/>
    </source>
</evidence>
<feature type="compositionally biased region" description="Low complexity" evidence="1">
    <location>
        <begin position="178"/>
        <end position="187"/>
    </location>
</feature>
<accession>A0ABR1SXG5</accession>
<feature type="region of interest" description="Disordered" evidence="1">
    <location>
        <begin position="329"/>
        <end position="353"/>
    </location>
</feature>
<protein>
    <submittedName>
        <fullName evidence="2">Uncharacterized protein</fullName>
    </submittedName>
</protein>
<keyword evidence="3" id="KW-1185">Reference proteome</keyword>
<comment type="caution">
    <text evidence="2">The sequence shown here is derived from an EMBL/GenBank/DDBJ whole genome shotgun (WGS) entry which is preliminary data.</text>
</comment>
<reference evidence="2 3" key="1">
    <citation type="submission" date="2023-01" db="EMBL/GenBank/DDBJ databases">
        <title>Analysis of 21 Apiospora genomes using comparative genomics revels a genus with tremendous synthesis potential of carbohydrate active enzymes and secondary metabolites.</title>
        <authorList>
            <person name="Sorensen T."/>
        </authorList>
    </citation>
    <scope>NUCLEOTIDE SEQUENCE [LARGE SCALE GENOMIC DNA]</scope>
    <source>
        <strain evidence="2 3">CBS 33761</strain>
    </source>
</reference>
<proteinExistence type="predicted"/>
<name>A0ABR1SXG5_9PEZI</name>
<organism evidence="2 3">
    <name type="scientific">Apiospora rasikravindrae</name>
    <dbReference type="NCBI Taxonomy" id="990691"/>
    <lineage>
        <taxon>Eukaryota</taxon>
        <taxon>Fungi</taxon>
        <taxon>Dikarya</taxon>
        <taxon>Ascomycota</taxon>
        <taxon>Pezizomycotina</taxon>
        <taxon>Sordariomycetes</taxon>
        <taxon>Xylariomycetidae</taxon>
        <taxon>Amphisphaeriales</taxon>
        <taxon>Apiosporaceae</taxon>
        <taxon>Apiospora</taxon>
    </lineage>
</organism>